<dbReference type="OrthoDB" id="9930485at2759"/>
<protein>
    <submittedName>
        <fullName evidence="5">CTHL1 protein</fullName>
    </submittedName>
</protein>
<feature type="non-terminal residue" evidence="5">
    <location>
        <position position="95"/>
    </location>
</feature>
<dbReference type="GO" id="GO:0050829">
    <property type="term" value="P:defense response to Gram-negative bacterium"/>
    <property type="evidence" value="ECO:0007669"/>
    <property type="project" value="TreeGrafter"/>
</dbReference>
<keyword evidence="6" id="KW-1185">Reference proteome</keyword>
<dbReference type="Proteomes" id="UP000582182">
    <property type="component" value="Unassembled WGS sequence"/>
</dbReference>
<dbReference type="InterPro" id="IPR001894">
    <property type="entry name" value="Cathelicidin-like"/>
</dbReference>
<comment type="subcellular location">
    <subcellularLocation>
        <location evidence="1">Secreted</location>
    </subcellularLocation>
</comment>
<keyword evidence="4" id="KW-1015">Disulfide bond</keyword>
<dbReference type="AlphaFoldDB" id="A0A7L3LXA3"/>
<dbReference type="GO" id="GO:0001530">
    <property type="term" value="F:lipopolysaccharide binding"/>
    <property type="evidence" value="ECO:0007669"/>
    <property type="project" value="TreeGrafter"/>
</dbReference>
<dbReference type="InterPro" id="IPR046350">
    <property type="entry name" value="Cystatin_sf"/>
</dbReference>
<accession>A0A7L3LXA3</accession>
<evidence type="ECO:0000256" key="1">
    <source>
        <dbReference type="ARBA" id="ARBA00004613"/>
    </source>
</evidence>
<evidence type="ECO:0000256" key="2">
    <source>
        <dbReference type="ARBA" id="ARBA00005320"/>
    </source>
</evidence>
<dbReference type="SUPFAM" id="SSF54403">
    <property type="entry name" value="Cystatin/monellin"/>
    <property type="match status" value="1"/>
</dbReference>
<comment type="similarity">
    <text evidence="2">Belongs to the cathelicidin family.</text>
</comment>
<evidence type="ECO:0000256" key="4">
    <source>
        <dbReference type="ARBA" id="ARBA00023157"/>
    </source>
</evidence>
<feature type="non-terminal residue" evidence="5">
    <location>
        <position position="1"/>
    </location>
</feature>
<dbReference type="PANTHER" id="PTHR10206">
    <property type="entry name" value="CATHELICIDIN"/>
    <property type="match status" value="1"/>
</dbReference>
<organism evidence="5 6">
    <name type="scientific">Turnix velox</name>
    <name type="common">Little buttonquail</name>
    <dbReference type="NCBI Taxonomy" id="2529409"/>
    <lineage>
        <taxon>Eukaryota</taxon>
        <taxon>Metazoa</taxon>
        <taxon>Chordata</taxon>
        <taxon>Craniata</taxon>
        <taxon>Vertebrata</taxon>
        <taxon>Euteleostomi</taxon>
        <taxon>Archelosauria</taxon>
        <taxon>Archosauria</taxon>
        <taxon>Dinosauria</taxon>
        <taxon>Saurischia</taxon>
        <taxon>Theropoda</taxon>
        <taxon>Coelurosauria</taxon>
        <taxon>Aves</taxon>
        <taxon>Neognathae</taxon>
        <taxon>Neoaves</taxon>
        <taxon>Charadriiformes</taxon>
        <taxon>Turnicidae</taxon>
        <taxon>Turnix</taxon>
    </lineage>
</organism>
<reference evidence="5 6" key="1">
    <citation type="submission" date="2019-09" db="EMBL/GenBank/DDBJ databases">
        <title>Bird 10,000 Genomes (B10K) Project - Family phase.</title>
        <authorList>
            <person name="Zhang G."/>
        </authorList>
    </citation>
    <scope>NUCLEOTIDE SEQUENCE [LARGE SCALE GENOMIC DNA]</scope>
    <source>
        <strain evidence="5">B10K-DU-029-46</strain>
    </source>
</reference>
<dbReference type="GO" id="GO:0005615">
    <property type="term" value="C:extracellular space"/>
    <property type="evidence" value="ECO:0007669"/>
    <property type="project" value="TreeGrafter"/>
</dbReference>
<keyword evidence="3" id="KW-0964">Secreted</keyword>
<dbReference type="Pfam" id="PF00666">
    <property type="entry name" value="Cathelicidins"/>
    <property type="match status" value="1"/>
</dbReference>
<dbReference type="GO" id="GO:0050830">
    <property type="term" value="P:defense response to Gram-positive bacterium"/>
    <property type="evidence" value="ECO:0007669"/>
    <property type="project" value="TreeGrafter"/>
</dbReference>
<dbReference type="FunFam" id="3.10.450.10:FF:000003">
    <property type="entry name" value="Cathelicidin antimicrobial peptide"/>
    <property type="match status" value="1"/>
</dbReference>
<dbReference type="PANTHER" id="PTHR10206:SF0">
    <property type="entry name" value="CATHELICIDIN B1-RELATED"/>
    <property type="match status" value="1"/>
</dbReference>
<sequence length="95" mass="10330">QTLTQAIDSYNQRPEVQNVFRLLSAQPEPSPEILLSSLKNLNFSIMETKCPAHSGTPPENCDFKDDGLIKDCSAPVPQGGNPSLLNLTCVDSEVD</sequence>
<dbReference type="GO" id="GO:0045087">
    <property type="term" value="P:innate immune response"/>
    <property type="evidence" value="ECO:0007669"/>
    <property type="project" value="TreeGrafter"/>
</dbReference>
<gene>
    <name evidence="5" type="primary">Cathl1</name>
    <name evidence="5" type="ORF">TURVEL_R13373</name>
</gene>
<dbReference type="GO" id="GO:0061844">
    <property type="term" value="P:antimicrobial humoral immune response mediated by antimicrobial peptide"/>
    <property type="evidence" value="ECO:0007669"/>
    <property type="project" value="TreeGrafter"/>
</dbReference>
<proteinExistence type="inferred from homology"/>
<evidence type="ECO:0000256" key="3">
    <source>
        <dbReference type="ARBA" id="ARBA00022525"/>
    </source>
</evidence>
<name>A0A7L3LXA3_9CHAR</name>
<evidence type="ECO:0000313" key="6">
    <source>
        <dbReference type="Proteomes" id="UP000582182"/>
    </source>
</evidence>
<comment type="caution">
    <text evidence="5">The sequence shown here is derived from an EMBL/GenBank/DDBJ whole genome shotgun (WGS) entry which is preliminary data.</text>
</comment>
<dbReference type="EMBL" id="VZTY01029666">
    <property type="protein sequence ID" value="NXU57610.1"/>
    <property type="molecule type" value="Genomic_DNA"/>
</dbReference>
<evidence type="ECO:0000313" key="5">
    <source>
        <dbReference type="EMBL" id="NXU57610.1"/>
    </source>
</evidence>
<dbReference type="Gene3D" id="3.10.450.10">
    <property type="match status" value="1"/>
</dbReference>